<organism evidence="1 2">
    <name type="scientific">Melastoma candidum</name>
    <dbReference type="NCBI Taxonomy" id="119954"/>
    <lineage>
        <taxon>Eukaryota</taxon>
        <taxon>Viridiplantae</taxon>
        <taxon>Streptophyta</taxon>
        <taxon>Embryophyta</taxon>
        <taxon>Tracheophyta</taxon>
        <taxon>Spermatophyta</taxon>
        <taxon>Magnoliopsida</taxon>
        <taxon>eudicotyledons</taxon>
        <taxon>Gunneridae</taxon>
        <taxon>Pentapetalae</taxon>
        <taxon>rosids</taxon>
        <taxon>malvids</taxon>
        <taxon>Myrtales</taxon>
        <taxon>Melastomataceae</taxon>
        <taxon>Melastomatoideae</taxon>
        <taxon>Melastomateae</taxon>
        <taxon>Melastoma</taxon>
    </lineage>
</organism>
<sequence>MKELTVLQRGGRSNSSKKLTNFLGAWRTFFILSKGDKGGSRSHRPPSLVPCPSSGFSTCIAAHNSQLHLSSHQGSEPPRHLLQSPHQGTHPKMVQPFSREDQHLQGECLVVGAEKISATKLHSINLPQGLLTASASPSNISLPRLHLLILVLVNPQQPPVSDIPESLQQTHFPVPSVTRSSPVLLTFQCLTMRQQPSLMVFQQPAGLLPFRRSRQSRLFLQHHPCPASSTLLQRWWLHLLRHPCFLMANPEPGGNGTSLLQLQPPQPTTVSIAVHPAFSDPAMTESHPAPATPAPRQPRSTLTDPMPSRRGLLQIWLSTGSLATSPSFVFPGVSSPRNSDPPLPRPRTSCAHGDPRSPRATDPQRRLPLLDGDPPGSCGGRPPSASSLFAFHSRQKLPAVSKTSSPR</sequence>
<evidence type="ECO:0000313" key="2">
    <source>
        <dbReference type="Proteomes" id="UP001057402"/>
    </source>
</evidence>
<proteinExistence type="predicted"/>
<dbReference type="Proteomes" id="UP001057402">
    <property type="component" value="Chromosome 9"/>
</dbReference>
<name>A0ACB9MT87_9MYRT</name>
<evidence type="ECO:0000313" key="1">
    <source>
        <dbReference type="EMBL" id="KAI4326131.1"/>
    </source>
</evidence>
<reference evidence="2" key="1">
    <citation type="journal article" date="2023" name="Front. Plant Sci.">
        <title>Chromosomal-level genome assembly of Melastoma candidum provides insights into trichome evolution.</title>
        <authorList>
            <person name="Zhong Y."/>
            <person name="Wu W."/>
            <person name="Sun C."/>
            <person name="Zou P."/>
            <person name="Liu Y."/>
            <person name="Dai S."/>
            <person name="Zhou R."/>
        </authorList>
    </citation>
    <scope>NUCLEOTIDE SEQUENCE [LARGE SCALE GENOMIC DNA]</scope>
</reference>
<dbReference type="EMBL" id="CM042888">
    <property type="protein sequence ID" value="KAI4326131.1"/>
    <property type="molecule type" value="Genomic_DNA"/>
</dbReference>
<comment type="caution">
    <text evidence="1">The sequence shown here is derived from an EMBL/GenBank/DDBJ whole genome shotgun (WGS) entry which is preliminary data.</text>
</comment>
<protein>
    <submittedName>
        <fullName evidence="1">Uncharacterized protein</fullName>
    </submittedName>
</protein>
<gene>
    <name evidence="1" type="ORF">MLD38_031474</name>
</gene>
<keyword evidence="2" id="KW-1185">Reference proteome</keyword>
<accession>A0ACB9MT87</accession>